<name>A0A7R9LXR5_9ACAR</name>
<evidence type="ECO:0000313" key="2">
    <source>
        <dbReference type="EMBL" id="CAD7649283.1"/>
    </source>
</evidence>
<evidence type="ECO:0000256" key="1">
    <source>
        <dbReference type="SAM" id="MobiDB-lite"/>
    </source>
</evidence>
<sequence>MSTTEQISKITPSVTIRPSISRHCRLVLHCQRVISVCRRKSGLTAVGVIRSTVAPTATTGNARSGSLKTARQPSKRAPSRALPMLAQPLRPTLPTHSIHRASYLQTTVISNQTLSLCPAISAPRTQTRPLHRAVPALA</sequence>
<organism evidence="2">
    <name type="scientific">Medioppia subpectinata</name>
    <dbReference type="NCBI Taxonomy" id="1979941"/>
    <lineage>
        <taxon>Eukaryota</taxon>
        <taxon>Metazoa</taxon>
        <taxon>Ecdysozoa</taxon>
        <taxon>Arthropoda</taxon>
        <taxon>Chelicerata</taxon>
        <taxon>Arachnida</taxon>
        <taxon>Acari</taxon>
        <taxon>Acariformes</taxon>
        <taxon>Sarcoptiformes</taxon>
        <taxon>Oribatida</taxon>
        <taxon>Brachypylina</taxon>
        <taxon>Oppioidea</taxon>
        <taxon>Oppiidae</taxon>
        <taxon>Medioppia</taxon>
    </lineage>
</organism>
<reference evidence="2" key="1">
    <citation type="submission" date="2020-11" db="EMBL/GenBank/DDBJ databases">
        <authorList>
            <person name="Tran Van P."/>
        </authorList>
    </citation>
    <scope>NUCLEOTIDE SEQUENCE</scope>
</reference>
<keyword evidence="3" id="KW-1185">Reference proteome</keyword>
<proteinExistence type="predicted"/>
<feature type="region of interest" description="Disordered" evidence="1">
    <location>
        <begin position="57"/>
        <end position="78"/>
    </location>
</feature>
<accession>A0A7R9LXR5</accession>
<dbReference type="EMBL" id="CAJPIZ010046821">
    <property type="protein sequence ID" value="CAG2122369.1"/>
    <property type="molecule type" value="Genomic_DNA"/>
</dbReference>
<evidence type="ECO:0000313" key="3">
    <source>
        <dbReference type="Proteomes" id="UP000759131"/>
    </source>
</evidence>
<dbReference type="AlphaFoldDB" id="A0A7R9LXR5"/>
<dbReference type="Proteomes" id="UP000759131">
    <property type="component" value="Unassembled WGS sequence"/>
</dbReference>
<dbReference type="EMBL" id="OC901396">
    <property type="protein sequence ID" value="CAD7649283.1"/>
    <property type="molecule type" value="Genomic_DNA"/>
</dbReference>
<feature type="compositionally biased region" description="Polar residues" evidence="1">
    <location>
        <begin position="57"/>
        <end position="72"/>
    </location>
</feature>
<protein>
    <submittedName>
        <fullName evidence="2">Uncharacterized protein</fullName>
    </submittedName>
</protein>
<gene>
    <name evidence="2" type="ORF">OSB1V03_LOCUS22315</name>
</gene>